<organism evidence="1 2">
    <name type="scientific">Portunus trituberculatus</name>
    <name type="common">Swimming crab</name>
    <name type="synonym">Neptunus trituberculatus</name>
    <dbReference type="NCBI Taxonomy" id="210409"/>
    <lineage>
        <taxon>Eukaryota</taxon>
        <taxon>Metazoa</taxon>
        <taxon>Ecdysozoa</taxon>
        <taxon>Arthropoda</taxon>
        <taxon>Crustacea</taxon>
        <taxon>Multicrustacea</taxon>
        <taxon>Malacostraca</taxon>
        <taxon>Eumalacostraca</taxon>
        <taxon>Eucarida</taxon>
        <taxon>Decapoda</taxon>
        <taxon>Pleocyemata</taxon>
        <taxon>Brachyura</taxon>
        <taxon>Eubrachyura</taxon>
        <taxon>Portunoidea</taxon>
        <taxon>Portunidae</taxon>
        <taxon>Portuninae</taxon>
        <taxon>Portunus</taxon>
    </lineage>
</organism>
<protein>
    <submittedName>
        <fullName evidence="1">Uncharacterized protein</fullName>
    </submittedName>
</protein>
<gene>
    <name evidence="1" type="ORF">E2C01_091409</name>
</gene>
<name>A0A5B7JST8_PORTR</name>
<accession>A0A5B7JST8</accession>
<sequence>MRTRRLPMPPTTCMPIASLLTAPHTSPRTVRMMGRTTLVAACCISYRWVCWGTG</sequence>
<evidence type="ECO:0000313" key="2">
    <source>
        <dbReference type="Proteomes" id="UP000324222"/>
    </source>
</evidence>
<dbReference type="AlphaFoldDB" id="A0A5B7JST8"/>
<keyword evidence="2" id="KW-1185">Reference proteome</keyword>
<dbReference type="Proteomes" id="UP000324222">
    <property type="component" value="Unassembled WGS sequence"/>
</dbReference>
<proteinExistence type="predicted"/>
<dbReference type="EMBL" id="VSRR010104876">
    <property type="protein sequence ID" value="MPC96167.1"/>
    <property type="molecule type" value="Genomic_DNA"/>
</dbReference>
<reference evidence="1 2" key="1">
    <citation type="submission" date="2019-05" db="EMBL/GenBank/DDBJ databases">
        <title>Another draft genome of Portunus trituberculatus and its Hox gene families provides insights of decapod evolution.</title>
        <authorList>
            <person name="Jeong J.-H."/>
            <person name="Song I."/>
            <person name="Kim S."/>
            <person name="Choi T."/>
            <person name="Kim D."/>
            <person name="Ryu S."/>
            <person name="Kim W."/>
        </authorList>
    </citation>
    <scope>NUCLEOTIDE SEQUENCE [LARGE SCALE GENOMIC DNA]</scope>
    <source>
        <tissue evidence="1">Muscle</tissue>
    </source>
</reference>
<comment type="caution">
    <text evidence="1">The sequence shown here is derived from an EMBL/GenBank/DDBJ whole genome shotgun (WGS) entry which is preliminary data.</text>
</comment>
<evidence type="ECO:0000313" key="1">
    <source>
        <dbReference type="EMBL" id="MPC96167.1"/>
    </source>
</evidence>